<reference evidence="2 3" key="1">
    <citation type="journal article" date="2024" name="Ann. Entomol. Soc. Am.">
        <title>Genomic analyses of the southern and eastern yellowjacket wasps (Hymenoptera: Vespidae) reveal evolutionary signatures of social life.</title>
        <authorList>
            <person name="Catto M.A."/>
            <person name="Caine P.B."/>
            <person name="Orr S.E."/>
            <person name="Hunt B.G."/>
            <person name="Goodisman M.A.D."/>
        </authorList>
    </citation>
    <scope>NUCLEOTIDE SEQUENCE [LARGE SCALE GENOMIC DNA]</scope>
    <source>
        <strain evidence="2">233</strain>
        <tissue evidence="2">Head and thorax</tissue>
    </source>
</reference>
<gene>
    <name evidence="2" type="ORF">V1478_004109</name>
</gene>
<dbReference type="AlphaFoldDB" id="A0ABD2BNQ4"/>
<evidence type="ECO:0000256" key="1">
    <source>
        <dbReference type="SAM" id="MobiDB-lite"/>
    </source>
</evidence>
<evidence type="ECO:0000313" key="3">
    <source>
        <dbReference type="Proteomes" id="UP001607302"/>
    </source>
</evidence>
<proteinExistence type="predicted"/>
<comment type="caution">
    <text evidence="2">The sequence shown here is derived from an EMBL/GenBank/DDBJ whole genome shotgun (WGS) entry which is preliminary data.</text>
</comment>
<evidence type="ECO:0000313" key="2">
    <source>
        <dbReference type="EMBL" id="KAL2734411.1"/>
    </source>
</evidence>
<feature type="compositionally biased region" description="Pro residues" evidence="1">
    <location>
        <begin position="59"/>
        <end position="76"/>
    </location>
</feature>
<dbReference type="EMBL" id="JAUDFV010000074">
    <property type="protein sequence ID" value="KAL2734411.1"/>
    <property type="molecule type" value="Genomic_DNA"/>
</dbReference>
<dbReference type="Proteomes" id="UP001607302">
    <property type="component" value="Unassembled WGS sequence"/>
</dbReference>
<sequence length="76" mass="8391">MAVGCGWIVIRVRLSIRCQKYKFPTGHSIPEKEESSAIPFTMVVLAWHEEAPEGLSYQPSPPPGLIPSHPTLPPKV</sequence>
<protein>
    <submittedName>
        <fullName evidence="2">Uncharacterized protein</fullName>
    </submittedName>
</protein>
<feature type="region of interest" description="Disordered" evidence="1">
    <location>
        <begin position="54"/>
        <end position="76"/>
    </location>
</feature>
<accession>A0ABD2BNQ4</accession>
<keyword evidence="3" id="KW-1185">Reference proteome</keyword>
<name>A0ABD2BNQ4_VESSQ</name>
<organism evidence="2 3">
    <name type="scientific">Vespula squamosa</name>
    <name type="common">Southern yellow jacket</name>
    <name type="synonym">Wasp</name>
    <dbReference type="NCBI Taxonomy" id="30214"/>
    <lineage>
        <taxon>Eukaryota</taxon>
        <taxon>Metazoa</taxon>
        <taxon>Ecdysozoa</taxon>
        <taxon>Arthropoda</taxon>
        <taxon>Hexapoda</taxon>
        <taxon>Insecta</taxon>
        <taxon>Pterygota</taxon>
        <taxon>Neoptera</taxon>
        <taxon>Endopterygota</taxon>
        <taxon>Hymenoptera</taxon>
        <taxon>Apocrita</taxon>
        <taxon>Aculeata</taxon>
        <taxon>Vespoidea</taxon>
        <taxon>Vespidae</taxon>
        <taxon>Vespinae</taxon>
        <taxon>Vespula</taxon>
    </lineage>
</organism>